<reference evidence="1" key="1">
    <citation type="submission" date="2021-02" db="EMBL/GenBank/DDBJ databases">
        <authorList>
            <person name="Bekaert M."/>
        </authorList>
    </citation>
    <scope>NUCLEOTIDE SEQUENCE</scope>
    <source>
        <strain evidence="1">IoA-00</strain>
    </source>
</reference>
<organism evidence="1 2">
    <name type="scientific">Lepeophtheirus salmonis</name>
    <name type="common">Salmon louse</name>
    <name type="synonym">Caligus salmonis</name>
    <dbReference type="NCBI Taxonomy" id="72036"/>
    <lineage>
        <taxon>Eukaryota</taxon>
        <taxon>Metazoa</taxon>
        <taxon>Ecdysozoa</taxon>
        <taxon>Arthropoda</taxon>
        <taxon>Crustacea</taxon>
        <taxon>Multicrustacea</taxon>
        <taxon>Hexanauplia</taxon>
        <taxon>Copepoda</taxon>
        <taxon>Siphonostomatoida</taxon>
        <taxon>Caligidae</taxon>
        <taxon>Lepeophtheirus</taxon>
    </lineage>
</organism>
<dbReference type="EMBL" id="HG994586">
    <property type="protein sequence ID" value="CAF2997986.1"/>
    <property type="molecule type" value="Genomic_DNA"/>
</dbReference>
<keyword evidence="2" id="KW-1185">Reference proteome</keyword>
<name>A0A7R8D1Q6_LEPSM</name>
<dbReference type="Proteomes" id="UP000675881">
    <property type="component" value="Chromosome 7"/>
</dbReference>
<dbReference type="PANTHER" id="PTHR22684">
    <property type="entry name" value="NULP1-RELATED"/>
    <property type="match status" value="1"/>
</dbReference>
<evidence type="ECO:0000313" key="2">
    <source>
        <dbReference type="Proteomes" id="UP000675881"/>
    </source>
</evidence>
<accession>A0A7R8D1Q6</accession>
<sequence length="106" mass="12238">MVKHDPGIVHIISDPIIGLLFPSLIGQKPGKTGLMMKFLKSEDDGAQYFTFDHNEEYRMVQLKFFEAVDSLHPDFIVHQSPALQILSSLYIGRSYHLWKEPKLLPW</sequence>
<dbReference type="OrthoDB" id="205993at2759"/>
<dbReference type="GO" id="GO:1990112">
    <property type="term" value="C:RQC complex"/>
    <property type="evidence" value="ECO:0007669"/>
    <property type="project" value="TreeGrafter"/>
</dbReference>
<proteinExistence type="predicted"/>
<dbReference type="InterPro" id="IPR006994">
    <property type="entry name" value="TCF25/Rqc1"/>
</dbReference>
<protein>
    <submittedName>
        <fullName evidence="1">(salmon louse) hypothetical protein</fullName>
    </submittedName>
</protein>
<dbReference type="AlphaFoldDB" id="A0A7R8D1Q6"/>
<evidence type="ECO:0000313" key="1">
    <source>
        <dbReference type="EMBL" id="CAF2997986.1"/>
    </source>
</evidence>
<gene>
    <name evidence="1" type="ORF">LSAA_13094</name>
</gene>
<dbReference type="PANTHER" id="PTHR22684:SF0">
    <property type="entry name" value="RIBOSOME QUALITY CONTROL COMPLEX SUBUNIT TCF25"/>
    <property type="match status" value="1"/>
</dbReference>